<sequence length="409" mass="45836">MPGAWEDSGAVLQDSEELQVLYKTIDSFYQYRRQSHFNITHTRRQNFYALPPEHQRMLAQEPFNFQDRFDAIDDAIDANAKIADHILMHALRSFGFDGQDGIHGNEIWQSTCEPNDLIKASTIINQFYRDWSAEGAVERDVHYAPVLRDLDRVFADVADKSNLKILVPGAGLGRLVFDICMAGYNVEGNEISYHALLASAWVMNSLSAGDKFALFPFASRFSNQLEFAQQLKAVEIPDVHVSTEIRQAAESQPAGQSGGTISMSASDFLTAYKQPEHKDLYDAVVTVFFIDTAPNLLRYIETISHTLKPGGYWINLGPLLWHFEDKTPPSANEEGQPVVNGASHSTPAGIEEAGSVELTLHDVMRIIVRMGFQVTSMETRSENQAGYIQQPISMLQSLYRVAQFVARKL</sequence>
<evidence type="ECO:0000313" key="6">
    <source>
        <dbReference type="EMBL" id="CAF9906576.1"/>
    </source>
</evidence>
<keyword evidence="7" id="KW-1185">Reference proteome</keyword>
<reference evidence="6" key="1">
    <citation type="submission" date="2021-03" db="EMBL/GenBank/DDBJ databases">
        <authorList>
            <person name="Tagirdzhanova G."/>
        </authorList>
    </citation>
    <scope>NUCLEOTIDE SEQUENCE</scope>
</reference>
<evidence type="ECO:0000256" key="1">
    <source>
        <dbReference type="ARBA" id="ARBA00010086"/>
    </source>
</evidence>
<name>A0A8H3EPG6_9LECA</name>
<dbReference type="PANTHER" id="PTHR12303">
    <property type="entry name" value="CARNOSINE N-METHYLTRANSFERASE"/>
    <property type="match status" value="1"/>
</dbReference>
<dbReference type="SUPFAM" id="SSF53335">
    <property type="entry name" value="S-adenosyl-L-methionine-dependent methyltransferases"/>
    <property type="match status" value="1"/>
</dbReference>
<dbReference type="PANTHER" id="PTHR12303:SF6">
    <property type="entry name" value="CARNOSINE N-METHYLTRANSFERASE"/>
    <property type="match status" value="1"/>
</dbReference>
<evidence type="ECO:0000256" key="2">
    <source>
        <dbReference type="ARBA" id="ARBA00012003"/>
    </source>
</evidence>
<organism evidence="6 7">
    <name type="scientific">Gomphillus americanus</name>
    <dbReference type="NCBI Taxonomy" id="1940652"/>
    <lineage>
        <taxon>Eukaryota</taxon>
        <taxon>Fungi</taxon>
        <taxon>Dikarya</taxon>
        <taxon>Ascomycota</taxon>
        <taxon>Pezizomycotina</taxon>
        <taxon>Lecanoromycetes</taxon>
        <taxon>OSLEUM clade</taxon>
        <taxon>Ostropomycetidae</taxon>
        <taxon>Ostropales</taxon>
        <taxon>Graphidaceae</taxon>
        <taxon>Gomphilloideae</taxon>
        <taxon>Gomphillus</taxon>
    </lineage>
</organism>
<dbReference type="InterPro" id="IPR029063">
    <property type="entry name" value="SAM-dependent_MTases_sf"/>
</dbReference>
<keyword evidence="5" id="KW-0949">S-adenosyl-L-methionine</keyword>
<evidence type="ECO:0000256" key="4">
    <source>
        <dbReference type="ARBA" id="ARBA00022679"/>
    </source>
</evidence>
<dbReference type="Gene3D" id="3.40.50.150">
    <property type="entry name" value="Vaccinia Virus protein VP39"/>
    <property type="match status" value="1"/>
</dbReference>
<evidence type="ECO:0000256" key="3">
    <source>
        <dbReference type="ARBA" id="ARBA00022603"/>
    </source>
</evidence>
<evidence type="ECO:0000256" key="5">
    <source>
        <dbReference type="ARBA" id="ARBA00022691"/>
    </source>
</evidence>
<gene>
    <name evidence="6" type="ORF">GOMPHAMPRED_004792</name>
</gene>
<protein>
    <recommendedName>
        <fullName evidence="2">carnosine N-methyltransferase</fullName>
        <ecNumber evidence="2">2.1.1.22</ecNumber>
    </recommendedName>
</protein>
<keyword evidence="3" id="KW-0489">Methyltransferase</keyword>
<dbReference type="GO" id="GO:0030735">
    <property type="term" value="F:carnosine N-methyltransferase activity"/>
    <property type="evidence" value="ECO:0007669"/>
    <property type="project" value="UniProtKB-EC"/>
</dbReference>
<dbReference type="GO" id="GO:0032259">
    <property type="term" value="P:methylation"/>
    <property type="evidence" value="ECO:0007669"/>
    <property type="project" value="UniProtKB-KW"/>
</dbReference>
<proteinExistence type="inferred from homology"/>
<dbReference type="SMART" id="SM01296">
    <property type="entry name" value="N2227"/>
    <property type="match status" value="1"/>
</dbReference>
<dbReference type="EC" id="2.1.1.22" evidence="2"/>
<dbReference type="AlphaFoldDB" id="A0A8H3EPG6"/>
<dbReference type="Proteomes" id="UP000664169">
    <property type="component" value="Unassembled WGS sequence"/>
</dbReference>
<keyword evidence="4" id="KW-0808">Transferase</keyword>
<dbReference type="EMBL" id="CAJPDQ010000003">
    <property type="protein sequence ID" value="CAF9906576.1"/>
    <property type="molecule type" value="Genomic_DNA"/>
</dbReference>
<dbReference type="OrthoDB" id="978at2759"/>
<accession>A0A8H3EPG6</accession>
<dbReference type="InterPro" id="IPR012901">
    <property type="entry name" value="CARME"/>
</dbReference>
<dbReference type="Pfam" id="PF07942">
    <property type="entry name" value="CARME"/>
    <property type="match status" value="1"/>
</dbReference>
<evidence type="ECO:0000313" key="7">
    <source>
        <dbReference type="Proteomes" id="UP000664169"/>
    </source>
</evidence>
<comment type="similarity">
    <text evidence="1">Belongs to the carnosine N-methyltransferase family.</text>
</comment>
<comment type="caution">
    <text evidence="6">The sequence shown here is derived from an EMBL/GenBank/DDBJ whole genome shotgun (WGS) entry which is preliminary data.</text>
</comment>